<keyword evidence="8" id="KW-0811">Translocation</keyword>
<evidence type="ECO:0000313" key="10">
    <source>
        <dbReference type="EMBL" id="EDO35905.1"/>
    </source>
</evidence>
<evidence type="ECO:0000256" key="7">
    <source>
        <dbReference type="ARBA" id="ARBA00023136"/>
    </source>
</evidence>
<keyword evidence="4" id="KW-0809">Transit peptide</keyword>
<keyword evidence="8" id="KW-0653">Protein transport</keyword>
<dbReference type="OrthoDB" id="436405at2759"/>
<keyword evidence="11" id="KW-1185">Reference proteome</keyword>
<evidence type="ECO:0000256" key="5">
    <source>
        <dbReference type="ARBA" id="ARBA00022989"/>
    </source>
</evidence>
<dbReference type="EMBL" id="DS469684">
    <property type="protein sequence ID" value="EDO35905.1"/>
    <property type="molecule type" value="Genomic_DNA"/>
</dbReference>
<keyword evidence="6 8" id="KW-0496">Mitochondrion</keyword>
<reference evidence="10 11" key="1">
    <citation type="journal article" date="2007" name="Science">
        <title>Sea anemone genome reveals ancestral eumetazoan gene repertoire and genomic organization.</title>
        <authorList>
            <person name="Putnam N.H."/>
            <person name="Srivastava M."/>
            <person name="Hellsten U."/>
            <person name="Dirks B."/>
            <person name="Chapman J."/>
            <person name="Salamov A."/>
            <person name="Terry A."/>
            <person name="Shapiro H."/>
            <person name="Lindquist E."/>
            <person name="Kapitonov V.V."/>
            <person name="Jurka J."/>
            <person name="Genikhovich G."/>
            <person name="Grigoriev I.V."/>
            <person name="Lucas S.M."/>
            <person name="Steele R.E."/>
            <person name="Finnerty J.R."/>
            <person name="Technau U."/>
            <person name="Martindale M.Q."/>
            <person name="Rokhsar D.S."/>
        </authorList>
    </citation>
    <scope>NUCLEOTIDE SEQUENCE [LARGE SCALE GENOMIC DNA]</scope>
    <source>
        <strain evidence="11">CH2 X CH6</strain>
    </source>
</reference>
<dbReference type="OMA" id="WRFLYVE"/>
<comment type="function">
    <text evidence="8">Essential component of the TIM23 complex, a complex that mediates the translocation of transit peptide-containing proteins across the mitochondrial inner membrane.</text>
</comment>
<feature type="region of interest" description="Disordered" evidence="9">
    <location>
        <begin position="76"/>
        <end position="101"/>
    </location>
</feature>
<dbReference type="Proteomes" id="UP000001593">
    <property type="component" value="Unassembled WGS sequence"/>
</dbReference>
<accession>A7SK73</accession>
<evidence type="ECO:0000256" key="4">
    <source>
        <dbReference type="ARBA" id="ARBA00022946"/>
    </source>
</evidence>
<dbReference type="KEGG" id="nve:5507318"/>
<sequence length="251" mass="28073">MMLGRGRWRALGSASTHIINAQSRVGEFAFKRFLSSQTAFSGLKSRGCFGVIVASHRPPERSALLEKELRGSQISKRLASTSKKKKEASESGDLMEAQEQPESQLTVGAKVVQAGKDVTYLGIIIVGFAVTGALLWYVFSELFLGFSPNRVYSDALKKVLANSEVVEELGEPIMGHGEETRRGRRRHVSFQEYVVDGEDYMRIKFYAKGSKRKGTVHVDVKKGSRGSFIYRFIFVEIPDYPSRTIIILDNR</sequence>
<comment type="subcellular location">
    <subcellularLocation>
        <location evidence="8">Mitochondrion inner membrane</location>
        <topology evidence="8">Single-pass membrane protein</topology>
    </subcellularLocation>
    <subcellularLocation>
        <location evidence="1">Mitochondrion membrane</location>
        <topology evidence="1">Single-pass membrane protein</topology>
    </subcellularLocation>
</comment>
<dbReference type="GO" id="GO:0005744">
    <property type="term" value="C:TIM23 mitochondrial import inner membrane translocase complex"/>
    <property type="evidence" value="ECO:0000318"/>
    <property type="project" value="GO_Central"/>
</dbReference>
<keyword evidence="5 8" id="KW-1133">Transmembrane helix</keyword>
<organism evidence="10 11">
    <name type="scientific">Nematostella vectensis</name>
    <name type="common">Starlet sea anemone</name>
    <dbReference type="NCBI Taxonomy" id="45351"/>
    <lineage>
        <taxon>Eukaryota</taxon>
        <taxon>Metazoa</taxon>
        <taxon>Cnidaria</taxon>
        <taxon>Anthozoa</taxon>
        <taxon>Hexacorallia</taxon>
        <taxon>Actiniaria</taxon>
        <taxon>Edwardsiidae</taxon>
        <taxon>Nematostella</taxon>
    </lineage>
</organism>
<dbReference type="GO" id="GO:0030150">
    <property type="term" value="P:protein import into mitochondrial matrix"/>
    <property type="evidence" value="ECO:0000318"/>
    <property type="project" value="GO_Central"/>
</dbReference>
<evidence type="ECO:0000256" key="3">
    <source>
        <dbReference type="ARBA" id="ARBA00022692"/>
    </source>
</evidence>
<keyword evidence="8" id="KW-0999">Mitochondrion inner membrane</keyword>
<dbReference type="InterPro" id="IPR038552">
    <property type="entry name" value="Tim21_IMS_sf"/>
</dbReference>
<evidence type="ECO:0000256" key="6">
    <source>
        <dbReference type="ARBA" id="ARBA00023128"/>
    </source>
</evidence>
<comment type="similarity">
    <text evidence="2 8">Belongs to the TIM21 family.</text>
</comment>
<feature type="transmembrane region" description="Helical" evidence="8">
    <location>
        <begin position="118"/>
        <end position="139"/>
    </location>
</feature>
<dbReference type="STRING" id="45351.A7SK73"/>
<dbReference type="PANTHER" id="PTHR13032:SF6">
    <property type="entry name" value="MITOCHONDRIAL IMPORT INNER MEMBRANE TRANSLOCASE SUBUNIT TIM21"/>
    <property type="match status" value="1"/>
</dbReference>
<gene>
    <name evidence="10" type="ORF">NEMVEDRAFT_v1g245816</name>
</gene>
<dbReference type="AlphaFoldDB" id="A7SK73"/>
<dbReference type="Gene3D" id="3.10.450.320">
    <property type="entry name" value="Mitochondrial import inner membrane translocase subunit Tim21"/>
    <property type="match status" value="1"/>
</dbReference>
<name>A7SK73_NEMVE</name>
<dbReference type="PANTHER" id="PTHR13032">
    <property type="entry name" value="MITOCHONDRIAL IMPORT INNER MEMBRANE TRANSLOCASE SUBUNIT TIM21"/>
    <property type="match status" value="1"/>
</dbReference>
<keyword evidence="3 8" id="KW-0812">Transmembrane</keyword>
<keyword evidence="8" id="KW-0813">Transport</keyword>
<comment type="subunit">
    <text evidence="8">Component of the TIM23 complex.</text>
</comment>
<evidence type="ECO:0000256" key="2">
    <source>
        <dbReference type="ARBA" id="ARBA00010867"/>
    </source>
</evidence>
<evidence type="ECO:0000313" key="11">
    <source>
        <dbReference type="Proteomes" id="UP000001593"/>
    </source>
</evidence>
<protein>
    <recommendedName>
        <fullName evidence="8">Mitochondrial import inner membrane translocase subunit Tim21</fullName>
    </recommendedName>
</protein>
<dbReference type="InParanoid" id="A7SK73"/>
<keyword evidence="7 8" id="KW-0472">Membrane</keyword>
<evidence type="ECO:0000256" key="1">
    <source>
        <dbReference type="ARBA" id="ARBA00004304"/>
    </source>
</evidence>
<dbReference type="HOGENOM" id="CLU_1108213_0_0_1"/>
<dbReference type="Pfam" id="PF08294">
    <property type="entry name" value="TIM21"/>
    <property type="match status" value="1"/>
</dbReference>
<dbReference type="InterPro" id="IPR013261">
    <property type="entry name" value="Tim21"/>
</dbReference>
<evidence type="ECO:0000256" key="8">
    <source>
        <dbReference type="RuleBase" id="RU367142"/>
    </source>
</evidence>
<proteinExistence type="inferred from homology"/>
<dbReference type="eggNOG" id="KOG4836">
    <property type="taxonomic scope" value="Eukaryota"/>
</dbReference>
<evidence type="ECO:0000256" key="9">
    <source>
        <dbReference type="SAM" id="MobiDB-lite"/>
    </source>
</evidence>
<dbReference type="PhylomeDB" id="A7SK73"/>